<dbReference type="PROSITE" id="PS51013">
    <property type="entry name" value="PANNEXIN"/>
    <property type="match status" value="1"/>
</dbReference>
<keyword evidence="3" id="KW-1003">Cell membrane</keyword>
<dbReference type="PANTHER" id="PTHR11893">
    <property type="entry name" value="INNEXIN"/>
    <property type="match status" value="1"/>
</dbReference>
<keyword evidence="5 9" id="KW-1133">Transmembrane helix</keyword>
<gene>
    <name evidence="11" type="primary">LOC106013988</name>
    <name evidence="9" type="synonym">inx</name>
</gene>
<dbReference type="Proteomes" id="UP000694888">
    <property type="component" value="Unplaced"/>
</dbReference>
<feature type="non-terminal residue" evidence="11">
    <location>
        <position position="1"/>
    </location>
</feature>
<keyword evidence="10" id="KW-1185">Reference proteome</keyword>
<evidence type="ECO:0000256" key="5">
    <source>
        <dbReference type="ARBA" id="ARBA00022989"/>
    </source>
</evidence>
<keyword evidence="2 9" id="KW-0813">Transport</keyword>
<reference evidence="11" key="1">
    <citation type="submission" date="2025-08" db="UniProtKB">
        <authorList>
            <consortium name="RefSeq"/>
        </authorList>
    </citation>
    <scope>IDENTIFICATION</scope>
</reference>
<protein>
    <recommendedName>
        <fullName evidence="9">Innexin</fullName>
    </recommendedName>
</protein>
<keyword evidence="8 9" id="KW-0407">Ion channel</keyword>
<evidence type="ECO:0000313" key="11">
    <source>
        <dbReference type="RefSeq" id="XP_012946416.1"/>
    </source>
</evidence>
<evidence type="ECO:0000256" key="4">
    <source>
        <dbReference type="ARBA" id="ARBA00022692"/>
    </source>
</evidence>
<dbReference type="PANTHER" id="PTHR11893:SF36">
    <property type="entry name" value="INNEXIN-5"/>
    <property type="match status" value="1"/>
</dbReference>
<accession>A0ABM1AF06</accession>
<keyword evidence="7 9" id="KW-0472">Membrane</keyword>
<dbReference type="InterPro" id="IPR000990">
    <property type="entry name" value="Innexin"/>
</dbReference>
<keyword evidence="6 9" id="KW-0406">Ion transport</keyword>
<keyword evidence="4 9" id="KW-0812">Transmembrane</keyword>
<comment type="caution">
    <text evidence="9">Lacks conserved residue(s) required for the propagation of feature annotation.</text>
</comment>
<evidence type="ECO:0000256" key="9">
    <source>
        <dbReference type="RuleBase" id="RU010713"/>
    </source>
</evidence>
<evidence type="ECO:0000256" key="6">
    <source>
        <dbReference type="ARBA" id="ARBA00023065"/>
    </source>
</evidence>
<sequence length="133" mass="15690">NIKIRYTLQCTLPINIFNEKIFAFLWIWFWAVCAITTVNFLTWVYKWVFNANYVDINKFLTARGELITDYDRMMAVKFGTQYLRRDGTFVLHVVLKNSNSVVMGDLISELWKMYKSKPLPPKAWAGQGDVMYI</sequence>
<evidence type="ECO:0000256" key="8">
    <source>
        <dbReference type="ARBA" id="ARBA00023303"/>
    </source>
</evidence>
<evidence type="ECO:0000313" key="10">
    <source>
        <dbReference type="Proteomes" id="UP000694888"/>
    </source>
</evidence>
<evidence type="ECO:0000256" key="7">
    <source>
        <dbReference type="ARBA" id="ARBA00023136"/>
    </source>
</evidence>
<comment type="similarity">
    <text evidence="9">Belongs to the pannexin family.</text>
</comment>
<name>A0ABM1AF06_APLCA</name>
<feature type="transmembrane region" description="Helical" evidence="9">
    <location>
        <begin position="21"/>
        <end position="45"/>
    </location>
</feature>
<comment type="function">
    <text evidence="9">Structural component of the gap junctions.</text>
</comment>
<evidence type="ECO:0000256" key="1">
    <source>
        <dbReference type="ARBA" id="ARBA00004651"/>
    </source>
</evidence>
<evidence type="ECO:0000256" key="3">
    <source>
        <dbReference type="ARBA" id="ARBA00022475"/>
    </source>
</evidence>
<dbReference type="GeneID" id="106013988"/>
<comment type="subcellular location">
    <subcellularLocation>
        <location evidence="1 9">Cell membrane</location>
        <topology evidence="1 9">Multi-pass membrane protein</topology>
    </subcellularLocation>
</comment>
<dbReference type="Pfam" id="PF00876">
    <property type="entry name" value="Innexin"/>
    <property type="match status" value="1"/>
</dbReference>
<dbReference type="RefSeq" id="XP_012946416.1">
    <property type="nucleotide sequence ID" value="XM_013090962.2"/>
</dbReference>
<proteinExistence type="inferred from homology"/>
<evidence type="ECO:0000256" key="2">
    <source>
        <dbReference type="ARBA" id="ARBA00022448"/>
    </source>
</evidence>
<organism evidence="10 11">
    <name type="scientific">Aplysia californica</name>
    <name type="common">California sea hare</name>
    <dbReference type="NCBI Taxonomy" id="6500"/>
    <lineage>
        <taxon>Eukaryota</taxon>
        <taxon>Metazoa</taxon>
        <taxon>Spiralia</taxon>
        <taxon>Lophotrochozoa</taxon>
        <taxon>Mollusca</taxon>
        <taxon>Gastropoda</taxon>
        <taxon>Heterobranchia</taxon>
        <taxon>Euthyneura</taxon>
        <taxon>Tectipleura</taxon>
        <taxon>Aplysiida</taxon>
        <taxon>Aplysioidea</taxon>
        <taxon>Aplysiidae</taxon>
        <taxon>Aplysia</taxon>
    </lineage>
</organism>